<comment type="catalytic activity">
    <reaction evidence="1">
        <text>2 6,7-dimethyl-8-(1-D-ribityl)lumazine + H(+) = 5-amino-6-(D-ribitylamino)uracil + riboflavin</text>
        <dbReference type="Rhea" id="RHEA:20772"/>
        <dbReference type="ChEBI" id="CHEBI:15378"/>
        <dbReference type="ChEBI" id="CHEBI:15934"/>
        <dbReference type="ChEBI" id="CHEBI:57986"/>
        <dbReference type="ChEBI" id="CHEBI:58201"/>
        <dbReference type="EC" id="2.5.1.9"/>
    </reaction>
</comment>
<protein>
    <recommendedName>
        <fullName evidence="5 9">Riboflavin synthase</fullName>
        <ecNumber evidence="4 9">2.5.1.9</ecNumber>
    </recommendedName>
</protein>
<evidence type="ECO:0000313" key="12">
    <source>
        <dbReference type="EMBL" id="RST67787.1"/>
    </source>
</evidence>
<feature type="repeat" description="Lumazine-binding" evidence="10">
    <location>
        <begin position="97"/>
        <end position="193"/>
    </location>
</feature>
<dbReference type="InterPro" id="IPR017938">
    <property type="entry name" value="Riboflavin_synthase-like_b-brl"/>
</dbReference>
<name>A0A429XN00_9RICK</name>
<dbReference type="OrthoDB" id="9788537at2"/>
<feature type="domain" description="Lumazine-binding" evidence="11">
    <location>
        <begin position="97"/>
        <end position="193"/>
    </location>
</feature>
<evidence type="ECO:0000256" key="7">
    <source>
        <dbReference type="ARBA" id="ARBA00022679"/>
    </source>
</evidence>
<comment type="caution">
    <text evidence="12">The sequence shown here is derived from an EMBL/GenBank/DDBJ whole genome shotgun (WGS) entry which is preliminary data.</text>
</comment>
<dbReference type="AlphaFoldDB" id="A0A429XN00"/>
<dbReference type="NCBIfam" id="NF006767">
    <property type="entry name" value="PRK09289.1"/>
    <property type="match status" value="1"/>
</dbReference>
<keyword evidence="8" id="KW-0677">Repeat</keyword>
<dbReference type="SUPFAM" id="SSF63380">
    <property type="entry name" value="Riboflavin synthase domain-like"/>
    <property type="match status" value="2"/>
</dbReference>
<evidence type="ECO:0000256" key="2">
    <source>
        <dbReference type="ARBA" id="ARBA00002803"/>
    </source>
</evidence>
<organism evidence="12 13">
    <name type="scientific">Candidatus Aquarickettsia rohweri</name>
    <dbReference type="NCBI Taxonomy" id="2602574"/>
    <lineage>
        <taxon>Bacteria</taxon>
        <taxon>Pseudomonadati</taxon>
        <taxon>Pseudomonadota</taxon>
        <taxon>Alphaproteobacteria</taxon>
        <taxon>Rickettsiales</taxon>
        <taxon>Candidatus Midichloriaceae</taxon>
        <taxon>Candidatus Aquarickettsia</taxon>
    </lineage>
</organism>
<dbReference type="InterPro" id="IPR001783">
    <property type="entry name" value="Lumazine-bd"/>
</dbReference>
<proteinExistence type="predicted"/>
<dbReference type="CDD" id="cd00402">
    <property type="entry name" value="Riboflavin_synthase_like"/>
    <property type="match status" value="1"/>
</dbReference>
<evidence type="ECO:0000256" key="9">
    <source>
        <dbReference type="NCBIfam" id="TIGR00187"/>
    </source>
</evidence>
<evidence type="ECO:0000313" key="13">
    <source>
        <dbReference type="Proteomes" id="UP000279470"/>
    </source>
</evidence>
<evidence type="ECO:0000256" key="8">
    <source>
        <dbReference type="ARBA" id="ARBA00022737"/>
    </source>
</evidence>
<dbReference type="Gene3D" id="2.40.30.20">
    <property type="match status" value="2"/>
</dbReference>
<dbReference type="EMBL" id="RXFM01000032">
    <property type="protein sequence ID" value="RST67787.1"/>
    <property type="molecule type" value="Genomic_DNA"/>
</dbReference>
<feature type="domain" description="Lumazine-binding" evidence="11">
    <location>
        <begin position="1"/>
        <end position="96"/>
    </location>
</feature>
<dbReference type="PANTHER" id="PTHR21098">
    <property type="entry name" value="RIBOFLAVIN SYNTHASE ALPHA CHAIN"/>
    <property type="match status" value="1"/>
</dbReference>
<dbReference type="Pfam" id="PF00677">
    <property type="entry name" value="Lum_binding"/>
    <property type="match status" value="2"/>
</dbReference>
<sequence length="198" mass="22418">MFSGIITDIGKILNIDKNLPDWKIIIGTKFNINKISIGDSICCDGICLTVINKYEKCFFVEVSSETRKVSNIDVWCEGYEINLEKSLKLGDLLNGHLVQGHIDCYSEILEISNEGDSHIIKVNLPKKIYKFITYKGSVAIHGVSLTVNKVEEKYFCVNIIPHTWKNTNLCHLKKGSIVNLEVDLIARYLVSILDKIKK</sequence>
<dbReference type="InterPro" id="IPR026017">
    <property type="entry name" value="Lumazine-bd_dom"/>
</dbReference>
<keyword evidence="13" id="KW-1185">Reference proteome</keyword>
<evidence type="ECO:0000256" key="1">
    <source>
        <dbReference type="ARBA" id="ARBA00000968"/>
    </source>
</evidence>
<evidence type="ECO:0000259" key="11">
    <source>
        <dbReference type="PROSITE" id="PS51177"/>
    </source>
</evidence>
<evidence type="ECO:0000256" key="5">
    <source>
        <dbReference type="ARBA" id="ARBA00013950"/>
    </source>
</evidence>
<reference evidence="13" key="1">
    <citation type="submission" date="2018-11" db="EMBL/GenBank/DDBJ databases">
        <title>Phylogenetic, genomic, and biogeographic characterization of a novel and ubiquitous marine invertebrate-associated Rickettsiales parasite, Candidatus Marinoinvertebrata rohwerii, gen. nov., sp. nov.</title>
        <authorList>
            <person name="Klinges J.G."/>
            <person name="Rosales S.M."/>
            <person name="Mcminds R."/>
            <person name="Shaver E.C."/>
            <person name="Shantz A."/>
            <person name="Peters E.C."/>
            <person name="Burkepile D.E."/>
            <person name="Silliman B.R."/>
            <person name="Vega Thurber R.L."/>
        </authorList>
    </citation>
    <scope>NUCLEOTIDE SEQUENCE [LARGE SCALE GENOMIC DNA]</scope>
    <source>
        <strain evidence="13">a_cerv_44</strain>
    </source>
</reference>
<keyword evidence="6" id="KW-0686">Riboflavin biosynthesis</keyword>
<dbReference type="InterPro" id="IPR023366">
    <property type="entry name" value="ATP_synth_asu-like_sf"/>
</dbReference>
<accession>A0A429XN00</accession>
<gene>
    <name evidence="12" type="ORF">EIC27_03050</name>
</gene>
<evidence type="ECO:0000256" key="10">
    <source>
        <dbReference type="PROSITE-ProRule" id="PRU00524"/>
    </source>
</evidence>
<evidence type="ECO:0000256" key="6">
    <source>
        <dbReference type="ARBA" id="ARBA00022619"/>
    </source>
</evidence>
<evidence type="ECO:0000256" key="3">
    <source>
        <dbReference type="ARBA" id="ARBA00004887"/>
    </source>
</evidence>
<dbReference type="GO" id="GO:0009231">
    <property type="term" value="P:riboflavin biosynthetic process"/>
    <property type="evidence" value="ECO:0007669"/>
    <property type="project" value="UniProtKB-KW"/>
</dbReference>
<dbReference type="EC" id="2.5.1.9" evidence="4 9"/>
<comment type="pathway">
    <text evidence="3">Cofactor biosynthesis; riboflavin biosynthesis; riboflavin from 2-hydroxy-3-oxobutyl phosphate and 5-amino-6-(D-ribitylamino)uracil: step 2/2.</text>
</comment>
<dbReference type="FunFam" id="2.40.30.20:FF:000004">
    <property type="entry name" value="Riboflavin synthase, alpha subunit"/>
    <property type="match status" value="1"/>
</dbReference>
<comment type="function">
    <text evidence="2">Catalyzes the dismutation of two molecules of 6,7-dimethyl-8-ribityllumazine, resulting in the formation of riboflavin and 5-amino-6-(D-ribitylamino)uracil.</text>
</comment>
<dbReference type="RefSeq" id="WP_126044676.1">
    <property type="nucleotide sequence ID" value="NZ_RXFM01000032.1"/>
</dbReference>
<dbReference type="PIRSF" id="PIRSF000498">
    <property type="entry name" value="Riboflavin_syn_A"/>
    <property type="match status" value="1"/>
</dbReference>
<keyword evidence="7 12" id="KW-0808">Transferase</keyword>
<dbReference type="Proteomes" id="UP000279470">
    <property type="component" value="Unassembled WGS sequence"/>
</dbReference>
<dbReference type="PROSITE" id="PS51177">
    <property type="entry name" value="LUMAZINE_BIND"/>
    <property type="match status" value="2"/>
</dbReference>
<dbReference type="GO" id="GO:0004746">
    <property type="term" value="F:riboflavin synthase activity"/>
    <property type="evidence" value="ECO:0007669"/>
    <property type="project" value="UniProtKB-UniRule"/>
</dbReference>
<dbReference type="NCBIfam" id="TIGR00187">
    <property type="entry name" value="ribE"/>
    <property type="match status" value="1"/>
</dbReference>
<evidence type="ECO:0000256" key="4">
    <source>
        <dbReference type="ARBA" id="ARBA00012827"/>
    </source>
</evidence>
<dbReference type="PANTHER" id="PTHR21098:SF12">
    <property type="entry name" value="RIBOFLAVIN SYNTHASE"/>
    <property type="match status" value="1"/>
</dbReference>
<feature type="repeat" description="Lumazine-binding" evidence="10">
    <location>
        <begin position="1"/>
        <end position="96"/>
    </location>
</feature>